<dbReference type="Pfam" id="PF05721">
    <property type="entry name" value="PhyH"/>
    <property type="match status" value="1"/>
</dbReference>
<dbReference type="PANTHER" id="PTHR20883:SF48">
    <property type="entry name" value="ECTOINE DIOXYGENASE"/>
    <property type="match status" value="1"/>
</dbReference>
<dbReference type="PATRIC" id="fig|1397666.3.peg.764"/>
<dbReference type="GO" id="GO:0005506">
    <property type="term" value="F:iron ion binding"/>
    <property type="evidence" value="ECO:0007669"/>
    <property type="project" value="UniProtKB-ARBA"/>
</dbReference>
<evidence type="ECO:0000313" key="3">
    <source>
        <dbReference type="Proteomes" id="UP000016762"/>
    </source>
</evidence>
<dbReference type="GO" id="GO:0050005">
    <property type="term" value="F:isohexenylglutaconyl-CoA hydratase activity"/>
    <property type="evidence" value="ECO:0007669"/>
    <property type="project" value="UniProtKB-EC"/>
</dbReference>
<evidence type="ECO:0000256" key="1">
    <source>
        <dbReference type="ARBA" id="ARBA00001954"/>
    </source>
</evidence>
<dbReference type="AlphaFoldDB" id="U2WTR7"/>
<sequence length="395" mass="43869">MKVSFMFQNVSKSIEACAAHYGEDSKAMRKYLLNGERLALELNNRGPIIFEQDGSLSKDILEAYNKYGFYIFTGVIEDKELEEIKQDLEQMKKRFPVSPGAQNTIDGSPALGADCSALTLVWSKPLGDPLGGTELANGRHQVKLFEPQAADGAPEFIPFILLGSLQFSETCLRMYGHPKLLKIAEEINGEDFAPFNETLFIKEPGVGAAVSWHQDGATHWDSPDFDSGIHGFNFMAQVYGSTAVNGVWVLPGSHIHGKIDIAKLVEESGSERLIGTVPIICDPGDVVICNRQILHGSFANTGFEPRITINMGFHRRSSVLNVKGAGTHSEVQIFNEEIIDKRSEVIGYGIDARRQHFPGETPYEYKPFVKKGLTFKWDEDAREAIHDYNKLDLSI</sequence>
<keyword evidence="2" id="KW-0456">Lyase</keyword>
<dbReference type="SUPFAM" id="SSF51197">
    <property type="entry name" value="Clavaminate synthase-like"/>
    <property type="match status" value="1"/>
</dbReference>
<dbReference type="PANTHER" id="PTHR20883">
    <property type="entry name" value="PHYTANOYL-COA DIOXYGENASE DOMAIN CONTAINING 1"/>
    <property type="match status" value="1"/>
</dbReference>
<comment type="cofactor">
    <cofactor evidence="1">
        <name>Fe(2+)</name>
        <dbReference type="ChEBI" id="CHEBI:29033"/>
    </cofactor>
</comment>
<dbReference type="STRING" id="1397666.RS24_00834"/>
<dbReference type="EMBL" id="AWXE01000003">
    <property type="protein sequence ID" value="ERL46918.1"/>
    <property type="molecule type" value="Genomic_DNA"/>
</dbReference>
<gene>
    <name evidence="2" type="primary">atuE</name>
    <name evidence="2" type="ORF">RS24_00834</name>
</gene>
<proteinExistence type="predicted"/>
<dbReference type="Proteomes" id="UP000016762">
    <property type="component" value="Unassembled WGS sequence"/>
</dbReference>
<accession>U2WTR7</accession>
<dbReference type="GO" id="GO:0016706">
    <property type="term" value="F:2-oxoglutarate-dependent dioxygenase activity"/>
    <property type="evidence" value="ECO:0007669"/>
    <property type="project" value="UniProtKB-ARBA"/>
</dbReference>
<organism evidence="2 3">
    <name type="scientific">Candidatus Micropelagius thuwalensis</name>
    <dbReference type="NCBI Taxonomy" id="1397666"/>
    <lineage>
        <taxon>Bacteria</taxon>
        <taxon>Pseudomonadati</taxon>
        <taxon>Pseudomonadota</taxon>
        <taxon>Alphaproteobacteria</taxon>
        <taxon>PS1 clade</taxon>
        <taxon>Candidatus Micropelagius</taxon>
    </lineage>
</organism>
<comment type="caution">
    <text evidence="2">The sequence shown here is derived from an EMBL/GenBank/DDBJ whole genome shotgun (WGS) entry which is preliminary data.</text>
</comment>
<keyword evidence="3" id="KW-1185">Reference proteome</keyword>
<dbReference type="Gene3D" id="2.60.120.620">
    <property type="entry name" value="q2cbj1_9rhob like domain"/>
    <property type="match status" value="1"/>
</dbReference>
<protein>
    <submittedName>
        <fullName evidence="2">Putative isohexenylglutaconyl-CoA hydratase protein</fullName>
        <ecNumber evidence="2">4.2.1.57</ecNumber>
    </submittedName>
</protein>
<reference evidence="2 3" key="1">
    <citation type="journal article" date="2014" name="FEMS Microbiol. Ecol.">
        <title>Genomic differentiation among two strains of the PS1 clade isolated from geographically separated marine habitats.</title>
        <authorList>
            <person name="Jimenez-Infante F."/>
            <person name="Ngugi D.K."/>
            <person name="Alam I."/>
            <person name="Rashid M."/>
            <person name="Baalawi W."/>
            <person name="Kamau A.A."/>
            <person name="Bajic V.B."/>
            <person name="Stingl U."/>
        </authorList>
    </citation>
    <scope>NUCLEOTIDE SEQUENCE [LARGE SCALE GENOMIC DNA]</scope>
    <source>
        <strain evidence="2 3">RS24</strain>
    </source>
</reference>
<name>U2WTR7_9PROT</name>
<dbReference type="InterPro" id="IPR008775">
    <property type="entry name" value="Phytyl_CoA_dOase-like"/>
</dbReference>
<dbReference type="eggNOG" id="COG5285">
    <property type="taxonomic scope" value="Bacteria"/>
</dbReference>
<evidence type="ECO:0000313" key="2">
    <source>
        <dbReference type="EMBL" id="ERL46918.1"/>
    </source>
</evidence>
<dbReference type="EC" id="4.2.1.57" evidence="2"/>